<protein>
    <submittedName>
        <fullName evidence="7">Translin</fullName>
    </submittedName>
</protein>
<dbReference type="InterPro" id="IPR036081">
    <property type="entry name" value="Translin_sf"/>
</dbReference>
<evidence type="ECO:0000256" key="6">
    <source>
        <dbReference type="SAM" id="MobiDB-lite"/>
    </source>
</evidence>
<dbReference type="Gene3D" id="1.20.58.200">
    <property type="entry name" value="Translin, domain 2"/>
    <property type="match status" value="1"/>
</dbReference>
<dbReference type="CDD" id="cd14820">
    <property type="entry name" value="TRAX"/>
    <property type="match status" value="1"/>
</dbReference>
<accession>A0A9P5YPU1</accession>
<dbReference type="Proteomes" id="UP000807469">
    <property type="component" value="Unassembled WGS sequence"/>
</dbReference>
<sequence>MSTFTLDPHHVSIDIFDNFRADLDDYNDRRERLIKASRDITNLSKKTIFLLHRIAQGSHDPNEDSHVLAKKAAQEGYAKLREIQTLYSHLRPELGGDKFWRYQRQVSPGLQEYIEALSFAHYLDHGTLITFDEVQHTLMDAQGVFFPLTISDYVLGLSDLTGELMRFAISGIARRGGRKKAQDVCTFVRGCKADFERMTPYIRELKKKQSVTSQSLEKIEDAAYTIMVRTSEYDLSPEMLDDIVTQSISSYIGTGRQPSRRGRGDRMSDDEDEDI</sequence>
<evidence type="ECO:0000256" key="5">
    <source>
        <dbReference type="ARBA" id="ARBA00023242"/>
    </source>
</evidence>
<evidence type="ECO:0000313" key="7">
    <source>
        <dbReference type="EMBL" id="KAF9472469.1"/>
    </source>
</evidence>
<dbReference type="InterPro" id="IPR016069">
    <property type="entry name" value="Translin_C"/>
</dbReference>
<dbReference type="GO" id="GO:0005737">
    <property type="term" value="C:cytoplasm"/>
    <property type="evidence" value="ECO:0007669"/>
    <property type="project" value="UniProtKB-SubCell"/>
</dbReference>
<comment type="similarity">
    <text evidence="3">Belongs to the translin family.</text>
</comment>
<keyword evidence="4" id="KW-0963">Cytoplasm</keyword>
<evidence type="ECO:0000256" key="1">
    <source>
        <dbReference type="ARBA" id="ARBA00004123"/>
    </source>
</evidence>
<dbReference type="SUPFAM" id="SSF74784">
    <property type="entry name" value="Translin"/>
    <property type="match status" value="1"/>
</dbReference>
<dbReference type="PANTHER" id="PTHR10741">
    <property type="entry name" value="TRANSLIN AND TRANSLIN ASSOCIATED PROTEIN X"/>
    <property type="match status" value="1"/>
</dbReference>
<evidence type="ECO:0000313" key="8">
    <source>
        <dbReference type="Proteomes" id="UP000807469"/>
    </source>
</evidence>
<keyword evidence="5" id="KW-0539">Nucleus</keyword>
<reference evidence="7" key="1">
    <citation type="submission" date="2020-11" db="EMBL/GenBank/DDBJ databases">
        <authorList>
            <consortium name="DOE Joint Genome Institute"/>
            <person name="Ahrendt S."/>
            <person name="Riley R."/>
            <person name="Andreopoulos W."/>
            <person name="Labutti K."/>
            <person name="Pangilinan J."/>
            <person name="Ruiz-Duenas F.J."/>
            <person name="Barrasa J.M."/>
            <person name="Sanchez-Garcia M."/>
            <person name="Camarero S."/>
            <person name="Miyauchi S."/>
            <person name="Serrano A."/>
            <person name="Linde D."/>
            <person name="Babiker R."/>
            <person name="Drula E."/>
            <person name="Ayuso-Fernandez I."/>
            <person name="Pacheco R."/>
            <person name="Padilla G."/>
            <person name="Ferreira P."/>
            <person name="Barriuso J."/>
            <person name="Kellner H."/>
            <person name="Castanera R."/>
            <person name="Alfaro M."/>
            <person name="Ramirez L."/>
            <person name="Pisabarro A.G."/>
            <person name="Kuo A."/>
            <person name="Tritt A."/>
            <person name="Lipzen A."/>
            <person name="He G."/>
            <person name="Yan M."/>
            <person name="Ng V."/>
            <person name="Cullen D."/>
            <person name="Martin F."/>
            <person name="Rosso M.-N."/>
            <person name="Henrissat B."/>
            <person name="Hibbett D."/>
            <person name="Martinez A.T."/>
            <person name="Grigoriev I.V."/>
        </authorList>
    </citation>
    <scope>NUCLEOTIDE SEQUENCE</scope>
    <source>
        <strain evidence="7">CIRM-BRFM 674</strain>
    </source>
</reference>
<dbReference type="AlphaFoldDB" id="A0A9P5YPU1"/>
<dbReference type="GO" id="GO:0043565">
    <property type="term" value="F:sequence-specific DNA binding"/>
    <property type="evidence" value="ECO:0007669"/>
    <property type="project" value="InterPro"/>
</dbReference>
<proteinExistence type="inferred from homology"/>
<dbReference type="InterPro" id="IPR002848">
    <property type="entry name" value="Translin_fam"/>
</dbReference>
<gene>
    <name evidence="7" type="ORF">BDN70DRAFT_477022</name>
</gene>
<name>A0A9P5YPU1_9AGAR</name>
<keyword evidence="8" id="KW-1185">Reference proteome</keyword>
<dbReference type="Pfam" id="PF01997">
    <property type="entry name" value="Translin"/>
    <property type="match status" value="1"/>
</dbReference>
<dbReference type="GO" id="GO:0005634">
    <property type="term" value="C:nucleus"/>
    <property type="evidence" value="ECO:0007669"/>
    <property type="project" value="UniProtKB-SubCell"/>
</dbReference>
<organism evidence="7 8">
    <name type="scientific">Pholiota conissans</name>
    <dbReference type="NCBI Taxonomy" id="109636"/>
    <lineage>
        <taxon>Eukaryota</taxon>
        <taxon>Fungi</taxon>
        <taxon>Dikarya</taxon>
        <taxon>Basidiomycota</taxon>
        <taxon>Agaricomycotina</taxon>
        <taxon>Agaricomycetes</taxon>
        <taxon>Agaricomycetidae</taxon>
        <taxon>Agaricales</taxon>
        <taxon>Agaricineae</taxon>
        <taxon>Strophariaceae</taxon>
        <taxon>Pholiota</taxon>
    </lineage>
</organism>
<feature type="region of interest" description="Disordered" evidence="6">
    <location>
        <begin position="251"/>
        <end position="275"/>
    </location>
</feature>
<comment type="subcellular location">
    <subcellularLocation>
        <location evidence="2">Cytoplasm</location>
    </subcellularLocation>
    <subcellularLocation>
        <location evidence="1">Nucleus</location>
    </subcellularLocation>
</comment>
<dbReference type="EMBL" id="MU155532">
    <property type="protein sequence ID" value="KAF9472469.1"/>
    <property type="molecule type" value="Genomic_DNA"/>
</dbReference>
<evidence type="ECO:0000256" key="4">
    <source>
        <dbReference type="ARBA" id="ARBA00022490"/>
    </source>
</evidence>
<evidence type="ECO:0000256" key="2">
    <source>
        <dbReference type="ARBA" id="ARBA00004496"/>
    </source>
</evidence>
<dbReference type="InterPro" id="IPR016068">
    <property type="entry name" value="Translin_N"/>
</dbReference>
<evidence type="ECO:0000256" key="3">
    <source>
        <dbReference type="ARBA" id="ARBA00005902"/>
    </source>
</evidence>
<dbReference type="Gene3D" id="1.20.58.190">
    <property type="entry name" value="Translin, domain 1"/>
    <property type="match status" value="1"/>
</dbReference>
<comment type="caution">
    <text evidence="7">The sequence shown here is derived from an EMBL/GenBank/DDBJ whole genome shotgun (WGS) entry which is preliminary data.</text>
</comment>
<dbReference type="OrthoDB" id="31005at2759"/>